<keyword evidence="4" id="KW-1185">Reference proteome</keyword>
<name>A0A1B5KTM2_USTVR</name>
<proteinExistence type="predicted"/>
<reference evidence="3" key="3">
    <citation type="submission" date="2020-03" db="EMBL/GenBank/DDBJ databases">
        <title>A mixture of massive structural variations and highly conserved coding sequences in Ustilaginoidea virens genome.</title>
        <authorList>
            <person name="Zhang K."/>
            <person name="Zhao Z."/>
            <person name="Zhang Z."/>
            <person name="Li Y."/>
            <person name="Hsiang T."/>
            <person name="Sun W."/>
        </authorList>
    </citation>
    <scope>NUCLEOTIDE SEQUENCE</scope>
    <source>
        <strain evidence="3">UV-8b</strain>
    </source>
</reference>
<dbReference type="EMBL" id="BBTG02000010">
    <property type="protein sequence ID" value="GAO13246.1"/>
    <property type="molecule type" value="Genomic_DNA"/>
</dbReference>
<evidence type="ECO:0008006" key="6">
    <source>
        <dbReference type="Google" id="ProtNLM"/>
    </source>
</evidence>
<evidence type="ECO:0000313" key="3">
    <source>
        <dbReference type="EMBL" id="QUC19420.1"/>
    </source>
</evidence>
<dbReference type="InterPro" id="IPR014756">
    <property type="entry name" value="Ig_E-set"/>
</dbReference>
<dbReference type="Proteomes" id="UP000054053">
    <property type="component" value="Unassembled WGS sequence"/>
</dbReference>
<dbReference type="CDD" id="cd02859">
    <property type="entry name" value="E_set_AMPKbeta_like_N"/>
    <property type="match status" value="1"/>
</dbReference>
<dbReference type="SUPFAM" id="SSF81296">
    <property type="entry name" value="E set domains"/>
    <property type="match status" value="1"/>
</dbReference>
<dbReference type="RefSeq" id="XP_042997093.1">
    <property type="nucleotide sequence ID" value="XM_043141159.1"/>
</dbReference>
<dbReference type="InterPro" id="IPR013783">
    <property type="entry name" value="Ig-like_fold"/>
</dbReference>
<organism evidence="2 5">
    <name type="scientific">Ustilaginoidea virens</name>
    <name type="common">Rice false smut fungus</name>
    <name type="synonym">Villosiclava virens</name>
    <dbReference type="NCBI Taxonomy" id="1159556"/>
    <lineage>
        <taxon>Eukaryota</taxon>
        <taxon>Fungi</taxon>
        <taxon>Dikarya</taxon>
        <taxon>Ascomycota</taxon>
        <taxon>Pezizomycotina</taxon>
        <taxon>Sordariomycetes</taxon>
        <taxon>Hypocreomycetidae</taxon>
        <taxon>Hypocreales</taxon>
        <taxon>Clavicipitaceae</taxon>
        <taxon>Ustilaginoidea</taxon>
    </lineage>
</organism>
<gene>
    <name evidence="3" type="ORF">UV8b_03661</name>
    <name evidence="2" type="ORF">UVI_02025930</name>
</gene>
<evidence type="ECO:0000313" key="2">
    <source>
        <dbReference type="EMBL" id="GAO13246.1"/>
    </source>
</evidence>
<evidence type="ECO:0000313" key="4">
    <source>
        <dbReference type="Proteomes" id="UP000027002"/>
    </source>
</evidence>
<dbReference type="Proteomes" id="UP000027002">
    <property type="component" value="Chromosome 3"/>
</dbReference>
<dbReference type="EMBL" id="CP072755">
    <property type="protein sequence ID" value="QUC19420.1"/>
    <property type="molecule type" value="Genomic_DNA"/>
</dbReference>
<protein>
    <recommendedName>
        <fullName evidence="6">AMP-activated protein kinase glycogen-binding domain-containing protein</fullName>
    </recommendedName>
</protein>
<dbReference type="Gene3D" id="2.60.40.10">
    <property type="entry name" value="Immunoglobulins"/>
    <property type="match status" value="1"/>
</dbReference>
<feature type="compositionally biased region" description="Basic and acidic residues" evidence="1">
    <location>
        <begin position="337"/>
        <end position="350"/>
    </location>
</feature>
<dbReference type="KEGG" id="uvi:66064439"/>
<evidence type="ECO:0000256" key="1">
    <source>
        <dbReference type="SAM" id="MobiDB-lite"/>
    </source>
</evidence>
<reference evidence="2" key="1">
    <citation type="journal article" date="2016" name="Genome Announc.">
        <title>Genome Sequence of Ustilaginoidea virens IPU010, a Rice Pathogenic Fungus Causing False Smut.</title>
        <authorList>
            <person name="Kumagai T."/>
            <person name="Ishii T."/>
            <person name="Terai G."/>
            <person name="Umemura M."/>
            <person name="Machida M."/>
            <person name="Asai K."/>
        </authorList>
    </citation>
    <scope>NUCLEOTIDE SEQUENCE [LARGE SCALE GENOMIC DNA]</scope>
    <source>
        <strain evidence="2">IPU010</strain>
    </source>
</reference>
<dbReference type="AlphaFoldDB" id="A0A1B5KTM2"/>
<evidence type="ECO:0000313" key="5">
    <source>
        <dbReference type="Proteomes" id="UP000054053"/>
    </source>
</evidence>
<sequence length="350" mass="38341">MSTASATVTVSYRKPGLAPPVFIAGSFSEPQWEPKEMHCVTDEAGERHFTIDVFVKLGQEYQYRFKVGHQDGWLLDQHATIVNDGTAKPCNLLKVPSTSNMGERAPTPLVEATERGDHLAALDSQPSITASGPKFLLSNVLRDKTNDGEERVETRISQVAAVGAEIDDTAAVLNSSVADRAMETQVDTPLFAHETFGAYEFEDDGAEGDYFGHKARLFASAPWQHDCMQDADFHDPNLVLFPSDKISVLDALRKIQSSTVYGRSSVDDGQHSAWATSSRSSFDSFEGNDFTFSPMPTWKRDSGKPQSSFGRPRSAVSLTCIDEEPKTADDASMAMSKHIDLHSRGDLGSR</sequence>
<accession>A0A1B5KTM2</accession>
<reference evidence="5" key="2">
    <citation type="journal article" date="2016" name="Genome Announc.">
        <title>Genome sequence of Ustilaginoidea virens IPU010, a rice pathogenic fungus causing false smut.</title>
        <authorList>
            <person name="Kumagai T."/>
            <person name="Ishii T."/>
            <person name="Terai G."/>
            <person name="Umemura M."/>
            <person name="Machida M."/>
            <person name="Asai K."/>
        </authorList>
    </citation>
    <scope>NUCLEOTIDE SEQUENCE [LARGE SCALE GENOMIC DNA]</scope>
    <source>
        <strain evidence="5">IPU010</strain>
    </source>
</reference>
<dbReference type="OrthoDB" id="5350410at2759"/>
<dbReference type="GeneID" id="66064439"/>
<feature type="region of interest" description="Disordered" evidence="1">
    <location>
        <begin position="295"/>
        <end position="350"/>
    </location>
</feature>